<evidence type="ECO:0000313" key="2">
    <source>
        <dbReference type="EMBL" id="RDD63881.1"/>
    </source>
</evidence>
<comment type="caution">
    <text evidence="2">The sequence shown here is derived from an EMBL/GenBank/DDBJ whole genome shotgun (WGS) entry which is preliminary data.</text>
</comment>
<keyword evidence="1" id="KW-0732">Signal</keyword>
<dbReference type="RefSeq" id="WP_114580394.1">
    <property type="nucleotide sequence ID" value="NZ_QPMH01000001.1"/>
</dbReference>
<accession>A0A369TET9</accession>
<dbReference type="Pfam" id="PF02643">
    <property type="entry name" value="DUF192"/>
    <property type="match status" value="1"/>
</dbReference>
<sequence>MAFKLVLGTALLVLMAVAAPFSGAAQIMQKFETDSLTIVTADGARHGFTVELATTPRQRAQGLMYRRDLAADRGMLFVYRRPRDVSMWMKNTFIPLDMLFIDEDGRVVRIAERTVPESLQTISSGKPVLAVLELRGGSADRLGLSDGDEVRHRVFENAE</sequence>
<proteinExistence type="predicted"/>
<gene>
    <name evidence="2" type="ORF">DRB17_01580</name>
</gene>
<feature type="chain" id="PRO_5016976338" evidence="1">
    <location>
        <begin position="25"/>
        <end position="159"/>
    </location>
</feature>
<name>A0A369TET9_9PROT</name>
<dbReference type="InterPro" id="IPR003795">
    <property type="entry name" value="DUF192"/>
</dbReference>
<organism evidence="2 3">
    <name type="scientific">Ferruginivarius sediminum</name>
    <dbReference type="NCBI Taxonomy" id="2661937"/>
    <lineage>
        <taxon>Bacteria</taxon>
        <taxon>Pseudomonadati</taxon>
        <taxon>Pseudomonadota</taxon>
        <taxon>Alphaproteobacteria</taxon>
        <taxon>Rhodospirillales</taxon>
        <taxon>Rhodospirillaceae</taxon>
        <taxon>Ferruginivarius</taxon>
    </lineage>
</organism>
<keyword evidence="3" id="KW-1185">Reference proteome</keyword>
<dbReference type="InterPro" id="IPR038695">
    <property type="entry name" value="Saro_0823-like_sf"/>
</dbReference>
<dbReference type="PANTHER" id="PTHR37953:SF1">
    <property type="entry name" value="UPF0127 PROTEIN MJ1496"/>
    <property type="match status" value="1"/>
</dbReference>
<dbReference type="Proteomes" id="UP000253941">
    <property type="component" value="Unassembled WGS sequence"/>
</dbReference>
<evidence type="ECO:0000313" key="3">
    <source>
        <dbReference type="Proteomes" id="UP000253941"/>
    </source>
</evidence>
<dbReference type="Gene3D" id="2.60.120.1140">
    <property type="entry name" value="Protein of unknown function DUF192"/>
    <property type="match status" value="1"/>
</dbReference>
<protein>
    <submittedName>
        <fullName evidence="2">DUF192 domain-containing protein</fullName>
    </submittedName>
</protein>
<dbReference type="PANTHER" id="PTHR37953">
    <property type="entry name" value="UPF0127 PROTEIN MJ1496"/>
    <property type="match status" value="1"/>
</dbReference>
<dbReference type="EMBL" id="QPMH01000001">
    <property type="protein sequence ID" value="RDD63881.1"/>
    <property type="molecule type" value="Genomic_DNA"/>
</dbReference>
<feature type="signal peptide" evidence="1">
    <location>
        <begin position="1"/>
        <end position="24"/>
    </location>
</feature>
<evidence type="ECO:0000256" key="1">
    <source>
        <dbReference type="SAM" id="SignalP"/>
    </source>
</evidence>
<reference evidence="2 3" key="1">
    <citation type="submission" date="2018-07" db="EMBL/GenBank/DDBJ databases">
        <title>Venubactetium sediminum gen. nov., sp. nov., isolated from a marine solar saltern.</title>
        <authorList>
            <person name="Wang S."/>
        </authorList>
    </citation>
    <scope>NUCLEOTIDE SEQUENCE [LARGE SCALE GENOMIC DNA]</scope>
    <source>
        <strain evidence="2 3">WD2A32</strain>
    </source>
</reference>
<dbReference type="AlphaFoldDB" id="A0A369TET9"/>